<dbReference type="InterPro" id="IPR036271">
    <property type="entry name" value="Tet_transcr_reg_TetR-rel_C_sf"/>
</dbReference>
<evidence type="ECO:0000259" key="3">
    <source>
        <dbReference type="Pfam" id="PF16859"/>
    </source>
</evidence>
<dbReference type="SUPFAM" id="SSF48498">
    <property type="entry name" value="Tetracyclin repressor-like, C-terminal domain"/>
    <property type="match status" value="1"/>
</dbReference>
<proteinExistence type="predicted"/>
<dbReference type="Pfam" id="PF16859">
    <property type="entry name" value="TetR_C_11"/>
    <property type="match status" value="1"/>
</dbReference>
<sequence length="53" mass="5470">RGELPAAVDAHEVIRAAVAPIYYRLFVTHEPATAADADRAADAALAAARAGIL</sequence>
<feature type="non-terminal residue" evidence="4">
    <location>
        <position position="1"/>
    </location>
</feature>
<name>A0ABT4T3D5_9ACTN</name>
<feature type="domain" description="Tetracyclin repressor-like C-terminal" evidence="3">
    <location>
        <begin position="1"/>
        <end position="43"/>
    </location>
</feature>
<organism evidence="4 5">
    <name type="scientific">Nonomuraea ferruginea</name>
    <dbReference type="NCBI Taxonomy" id="46174"/>
    <lineage>
        <taxon>Bacteria</taxon>
        <taxon>Bacillati</taxon>
        <taxon>Actinomycetota</taxon>
        <taxon>Actinomycetes</taxon>
        <taxon>Streptosporangiales</taxon>
        <taxon>Streptosporangiaceae</taxon>
        <taxon>Nonomuraea</taxon>
    </lineage>
</organism>
<dbReference type="EMBL" id="JAPNUD010000081">
    <property type="protein sequence ID" value="MDA0643987.1"/>
    <property type="molecule type" value="Genomic_DNA"/>
</dbReference>
<keyword evidence="1" id="KW-0805">Transcription regulation</keyword>
<gene>
    <name evidence="4" type="ORF">OUY24_25455</name>
</gene>
<keyword evidence="2" id="KW-0804">Transcription</keyword>
<evidence type="ECO:0000256" key="2">
    <source>
        <dbReference type="ARBA" id="ARBA00023163"/>
    </source>
</evidence>
<keyword evidence="5" id="KW-1185">Reference proteome</keyword>
<comment type="caution">
    <text evidence="4">The sequence shown here is derived from an EMBL/GenBank/DDBJ whole genome shotgun (WGS) entry which is preliminary data.</text>
</comment>
<dbReference type="InterPro" id="IPR011075">
    <property type="entry name" value="TetR_C"/>
</dbReference>
<protein>
    <submittedName>
        <fullName evidence="4">TetR/AcrR family transcriptional regulator C-terminal ligand-binding domain-containing protein</fullName>
    </submittedName>
</protein>
<accession>A0ABT4T3D5</accession>
<dbReference type="Gene3D" id="1.10.357.10">
    <property type="entry name" value="Tetracycline Repressor, domain 2"/>
    <property type="match status" value="1"/>
</dbReference>
<evidence type="ECO:0000256" key="1">
    <source>
        <dbReference type="ARBA" id="ARBA00023015"/>
    </source>
</evidence>
<reference evidence="4 5" key="1">
    <citation type="submission" date="2022-11" db="EMBL/GenBank/DDBJ databases">
        <title>Nonomuraea corallina sp. nov., a new species of the genus Nonomuraea isolated from sea side sediment in Thai sea.</title>
        <authorList>
            <person name="Ngamcharungchit C."/>
            <person name="Matsumoto A."/>
            <person name="Suriyachadkun C."/>
            <person name="Panbangred W."/>
            <person name="Inahashi Y."/>
            <person name="Intra B."/>
        </authorList>
    </citation>
    <scope>NUCLEOTIDE SEQUENCE [LARGE SCALE GENOMIC DNA]</scope>
    <source>
        <strain evidence="4 5">DSM 43553</strain>
    </source>
</reference>
<evidence type="ECO:0000313" key="4">
    <source>
        <dbReference type="EMBL" id="MDA0643987.1"/>
    </source>
</evidence>
<dbReference type="Proteomes" id="UP001212498">
    <property type="component" value="Unassembled WGS sequence"/>
</dbReference>
<evidence type="ECO:0000313" key="5">
    <source>
        <dbReference type="Proteomes" id="UP001212498"/>
    </source>
</evidence>